<dbReference type="SUPFAM" id="SSF54523">
    <property type="entry name" value="Pili subunits"/>
    <property type="match status" value="1"/>
</dbReference>
<evidence type="ECO:0000256" key="2">
    <source>
        <dbReference type="ARBA" id="ARBA00004418"/>
    </source>
</evidence>
<keyword evidence="11" id="KW-1185">Reference proteome</keyword>
<evidence type="ECO:0000313" key="11">
    <source>
        <dbReference type="Proteomes" id="UP000002415"/>
    </source>
</evidence>
<evidence type="ECO:0000313" key="10">
    <source>
        <dbReference type="EMBL" id="ABS60067.1"/>
    </source>
</evidence>
<dbReference type="Pfam" id="PF07963">
    <property type="entry name" value="N_methyl"/>
    <property type="match status" value="1"/>
</dbReference>
<dbReference type="PANTHER" id="PTHR30093">
    <property type="entry name" value="GENERAL SECRETION PATHWAY PROTEIN G"/>
    <property type="match status" value="1"/>
</dbReference>
<dbReference type="eggNOG" id="COG4969">
    <property type="taxonomic scope" value="Bacteria"/>
</dbReference>
<reference evidence="10 11" key="2">
    <citation type="journal article" date="2009" name="Proc. Natl. Acad. Sci. U.S.A.">
        <title>On the chimeric nature, thermophilic origin, and phylogenetic placement of the Thermotogales.</title>
        <authorList>
            <person name="Zhaxybayeva O."/>
            <person name="Swithers K.S."/>
            <person name="Lapierre P."/>
            <person name="Fournier G.P."/>
            <person name="Bickhart D.M."/>
            <person name="DeBoy R.T."/>
            <person name="Nelson K.E."/>
            <person name="Nesbo C.L."/>
            <person name="Doolittle W.F."/>
            <person name="Gogarten J.P."/>
            <person name="Noll K.M."/>
        </authorList>
    </citation>
    <scope>NUCLEOTIDE SEQUENCE [LARGE SCALE GENOMIC DNA]</scope>
    <source>
        <strain evidence="11">ATCC 35602 / DSM 5306 / Rt17-B1</strain>
    </source>
</reference>
<evidence type="ECO:0000256" key="5">
    <source>
        <dbReference type="ARBA" id="ARBA00022764"/>
    </source>
</evidence>
<keyword evidence="8" id="KW-0998">Cell outer membrane</keyword>
<dbReference type="Gene3D" id="3.30.700.10">
    <property type="entry name" value="Glycoprotein, Type 4 Pilin"/>
    <property type="match status" value="1"/>
</dbReference>
<accession>A7HJI4</accession>
<comment type="subcellular location">
    <subcellularLocation>
        <location evidence="1">Cell outer membrane</location>
        <topology evidence="1">Single-pass membrane protein</topology>
    </subcellularLocation>
    <subcellularLocation>
        <location evidence="2">Periplasm</location>
    </subcellularLocation>
</comment>
<protein>
    <recommendedName>
        <fullName evidence="12">Prepilin-type N-terminal cleavage/methylation domain-containing protein</fullName>
    </recommendedName>
</protein>
<keyword evidence="5" id="KW-0574">Periplasm</keyword>
<evidence type="ECO:0008006" key="12">
    <source>
        <dbReference type="Google" id="ProtNLM"/>
    </source>
</evidence>
<evidence type="ECO:0000256" key="1">
    <source>
        <dbReference type="ARBA" id="ARBA00004203"/>
    </source>
</evidence>
<dbReference type="InterPro" id="IPR045584">
    <property type="entry name" value="Pilin-like"/>
</dbReference>
<evidence type="ECO:0000256" key="9">
    <source>
        <dbReference type="SAM" id="Phobius"/>
    </source>
</evidence>
<keyword evidence="3" id="KW-0488">Methylation</keyword>
<gene>
    <name evidence="10" type="ordered locus">Fnod_0200</name>
</gene>
<evidence type="ECO:0000256" key="3">
    <source>
        <dbReference type="ARBA" id="ARBA00022481"/>
    </source>
</evidence>
<dbReference type="STRING" id="381764.Fnod_0200"/>
<evidence type="ECO:0000256" key="7">
    <source>
        <dbReference type="ARBA" id="ARBA00023136"/>
    </source>
</evidence>
<dbReference type="KEGG" id="fno:Fnod_0200"/>
<reference evidence="10 11" key="1">
    <citation type="submission" date="2007-07" db="EMBL/GenBank/DDBJ databases">
        <title>Complete sequence of Fervidobacterium nodosum Rt17-B1.</title>
        <authorList>
            <consortium name="US DOE Joint Genome Institute"/>
            <person name="Copeland A."/>
            <person name="Lucas S."/>
            <person name="Lapidus A."/>
            <person name="Barry K."/>
            <person name="Glavina del Rio T."/>
            <person name="Dalin E."/>
            <person name="Tice H."/>
            <person name="Pitluck S."/>
            <person name="Saunders E."/>
            <person name="Brettin T."/>
            <person name="Bruce D."/>
            <person name="Detter J.C."/>
            <person name="Han C."/>
            <person name="Schmutz J."/>
            <person name="Larimer F."/>
            <person name="Land M."/>
            <person name="Hauser L."/>
            <person name="Kyrpides N."/>
            <person name="Mikhailova N."/>
            <person name="Nelson K."/>
            <person name="Gogarten J.P."/>
            <person name="Noll K."/>
            <person name="Richardson P."/>
        </authorList>
    </citation>
    <scope>NUCLEOTIDE SEQUENCE [LARGE SCALE GENOMIC DNA]</scope>
    <source>
        <strain evidence="11">ATCC 35602 / DSM 5306 / Rt17-B1</strain>
    </source>
</reference>
<keyword evidence="7 9" id="KW-0472">Membrane</keyword>
<keyword evidence="4 9" id="KW-0812">Transmembrane</keyword>
<dbReference type="EMBL" id="CP000771">
    <property type="protein sequence ID" value="ABS60067.1"/>
    <property type="molecule type" value="Genomic_DNA"/>
</dbReference>
<dbReference type="AlphaFoldDB" id="A7HJI4"/>
<dbReference type="NCBIfam" id="TIGR02532">
    <property type="entry name" value="IV_pilin_GFxxxE"/>
    <property type="match status" value="1"/>
</dbReference>
<evidence type="ECO:0000256" key="8">
    <source>
        <dbReference type="ARBA" id="ARBA00023237"/>
    </source>
</evidence>
<keyword evidence="6 9" id="KW-1133">Transmembrane helix</keyword>
<proteinExistence type="predicted"/>
<dbReference type="RefSeq" id="WP_011993390.1">
    <property type="nucleotide sequence ID" value="NC_009718.1"/>
</dbReference>
<evidence type="ECO:0000256" key="6">
    <source>
        <dbReference type="ARBA" id="ARBA00022989"/>
    </source>
</evidence>
<dbReference type="GO" id="GO:0009279">
    <property type="term" value="C:cell outer membrane"/>
    <property type="evidence" value="ECO:0007669"/>
    <property type="project" value="UniProtKB-SubCell"/>
</dbReference>
<feature type="transmembrane region" description="Helical" evidence="9">
    <location>
        <begin position="16"/>
        <end position="38"/>
    </location>
</feature>
<organism evidence="10 11">
    <name type="scientific">Fervidobacterium nodosum (strain ATCC 35602 / DSM 5306 / Rt17-B1)</name>
    <dbReference type="NCBI Taxonomy" id="381764"/>
    <lineage>
        <taxon>Bacteria</taxon>
        <taxon>Thermotogati</taxon>
        <taxon>Thermotogota</taxon>
        <taxon>Thermotogae</taxon>
        <taxon>Thermotogales</taxon>
        <taxon>Fervidobacteriaceae</taxon>
        <taxon>Fervidobacterium</taxon>
    </lineage>
</organism>
<dbReference type="HOGENOM" id="CLU_149241_0_0_0"/>
<sequence length="155" mass="17739">MADTDKYNGFKRGFTIIELLIAIVVIALLMVVVTPFAINVVKKARASQVAQNFRNIKTAVENYFYMENPENPVYMENPENPEREINFSNLISKEYIKSIPDDFSLSIKSAGNNTWLLEITYNGKNVDIEDVKASGMNYVKEIQDKVIVFEFTLKK</sequence>
<dbReference type="PANTHER" id="PTHR30093:SF44">
    <property type="entry name" value="TYPE II SECRETION SYSTEM CORE PROTEIN G"/>
    <property type="match status" value="1"/>
</dbReference>
<evidence type="ECO:0000256" key="4">
    <source>
        <dbReference type="ARBA" id="ARBA00022692"/>
    </source>
</evidence>
<dbReference type="Proteomes" id="UP000002415">
    <property type="component" value="Chromosome"/>
</dbReference>
<name>A7HJI4_FERNB</name>
<dbReference type="InterPro" id="IPR012902">
    <property type="entry name" value="N_methyl_site"/>
</dbReference>
<dbReference type="GO" id="GO:0042597">
    <property type="term" value="C:periplasmic space"/>
    <property type="evidence" value="ECO:0007669"/>
    <property type="project" value="UniProtKB-SubCell"/>
</dbReference>